<keyword evidence="2" id="KW-1003">Cell membrane</keyword>
<evidence type="ECO:0000256" key="3">
    <source>
        <dbReference type="ARBA" id="ARBA00022692"/>
    </source>
</evidence>
<dbReference type="InterPro" id="IPR047055">
    <property type="entry name" value="MotA-like"/>
</dbReference>
<evidence type="ECO:0000256" key="6">
    <source>
        <dbReference type="RuleBase" id="RU004057"/>
    </source>
</evidence>
<proteinExistence type="inferred from homology"/>
<reference evidence="9 10" key="1">
    <citation type="journal article" date="2013" name="Genome Announc.">
        <title>Genome Sequence of Novosphingobium lindaniclasticum LE124T, Isolated from a Hexachlorocyclohexane Dumpsite.</title>
        <authorList>
            <person name="Saxena A."/>
            <person name="Nayyar N."/>
            <person name="Sangwan N."/>
            <person name="Kumari R."/>
            <person name="Khurana J.P."/>
            <person name="Lal R."/>
        </authorList>
    </citation>
    <scope>NUCLEOTIDE SEQUENCE [LARGE SCALE GENOMIC DNA]</scope>
    <source>
        <strain evidence="9 10">LE124</strain>
    </source>
</reference>
<evidence type="ECO:0000256" key="7">
    <source>
        <dbReference type="SAM" id="Phobius"/>
    </source>
</evidence>
<comment type="caution">
    <text evidence="9">The sequence shown here is derived from an EMBL/GenBank/DDBJ whole genome shotgun (WGS) entry which is preliminary data.</text>
</comment>
<keyword evidence="6" id="KW-0653">Protein transport</keyword>
<dbReference type="GO" id="GO:0006935">
    <property type="term" value="P:chemotaxis"/>
    <property type="evidence" value="ECO:0007669"/>
    <property type="project" value="InterPro"/>
</dbReference>
<evidence type="ECO:0000259" key="8">
    <source>
        <dbReference type="Pfam" id="PF01618"/>
    </source>
</evidence>
<keyword evidence="10" id="KW-1185">Reference proteome</keyword>
<dbReference type="PANTHER" id="PTHR30433">
    <property type="entry name" value="CHEMOTAXIS PROTEIN MOTA"/>
    <property type="match status" value="1"/>
</dbReference>
<protein>
    <recommendedName>
        <fullName evidence="8">MotA/TolQ/ExbB proton channel domain-containing protein</fullName>
    </recommendedName>
</protein>
<dbReference type="Proteomes" id="UP000015527">
    <property type="component" value="Unassembled WGS sequence"/>
</dbReference>
<dbReference type="RefSeq" id="WP_021233282.1">
    <property type="nucleotide sequence ID" value="NZ_ATHL01000050.1"/>
</dbReference>
<dbReference type="AlphaFoldDB" id="T0J177"/>
<evidence type="ECO:0000256" key="5">
    <source>
        <dbReference type="ARBA" id="ARBA00023136"/>
    </source>
</evidence>
<feature type="transmembrane region" description="Helical" evidence="7">
    <location>
        <begin position="12"/>
        <end position="43"/>
    </location>
</feature>
<dbReference type="GO" id="GO:0071978">
    <property type="term" value="P:bacterial-type flagellum-dependent swarming motility"/>
    <property type="evidence" value="ECO:0007669"/>
    <property type="project" value="InterPro"/>
</dbReference>
<name>T0J177_9SPHN</name>
<keyword evidence="6" id="KW-0813">Transport</keyword>
<feature type="transmembrane region" description="Helical" evidence="7">
    <location>
        <begin position="151"/>
        <end position="173"/>
    </location>
</feature>
<accession>T0J177</accession>
<dbReference type="Pfam" id="PF01618">
    <property type="entry name" value="MotA_ExbB"/>
    <property type="match status" value="1"/>
</dbReference>
<evidence type="ECO:0000256" key="4">
    <source>
        <dbReference type="ARBA" id="ARBA00022989"/>
    </source>
</evidence>
<evidence type="ECO:0000256" key="1">
    <source>
        <dbReference type="ARBA" id="ARBA00004651"/>
    </source>
</evidence>
<dbReference type="EMBL" id="ATHL01000050">
    <property type="protein sequence ID" value="EQB17855.1"/>
    <property type="molecule type" value="Genomic_DNA"/>
</dbReference>
<evidence type="ECO:0000256" key="2">
    <source>
        <dbReference type="ARBA" id="ARBA00022475"/>
    </source>
</evidence>
<evidence type="ECO:0000313" key="9">
    <source>
        <dbReference type="EMBL" id="EQB17855.1"/>
    </source>
</evidence>
<dbReference type="GO" id="GO:0005886">
    <property type="term" value="C:plasma membrane"/>
    <property type="evidence" value="ECO:0007669"/>
    <property type="project" value="UniProtKB-SubCell"/>
</dbReference>
<evidence type="ECO:0000313" key="10">
    <source>
        <dbReference type="Proteomes" id="UP000015527"/>
    </source>
</evidence>
<comment type="subcellular location">
    <subcellularLocation>
        <location evidence="1">Cell membrane</location>
        <topology evidence="1">Multi-pass membrane protein</topology>
    </subcellularLocation>
    <subcellularLocation>
        <location evidence="6">Membrane</location>
        <topology evidence="6">Multi-pass membrane protein</topology>
    </subcellularLocation>
</comment>
<keyword evidence="4 7" id="KW-1133">Transmembrane helix</keyword>
<sequence>MQPEHLLDPVSALIVVGGTCLATVLRCGLGDCVTALGAVGALFHRPFDPERARADLAVQVQEIRQDGVIRSRPAHTGDAEFDEATEMLIGSRSLGALQLAHCAHKRSRVERSQRAVRTFIQAGDLAPVFGLAGTLVALNQLPPLDRPGGDFSVAISMAVLTTLYGLLLGNLFFTPLGRVVARRAADEERDRQAVIDWIEAQVADALPRAEPHLRGVAEARP</sequence>
<comment type="similarity">
    <text evidence="6">Belongs to the exbB/tolQ family.</text>
</comment>
<feature type="domain" description="MotA/TolQ/ExbB proton channel" evidence="8">
    <location>
        <begin position="108"/>
        <end position="191"/>
    </location>
</feature>
<dbReference type="InterPro" id="IPR002898">
    <property type="entry name" value="MotA_ExbB_proton_chnl"/>
</dbReference>
<dbReference type="eggNOG" id="COG1291">
    <property type="taxonomic scope" value="Bacteria"/>
</dbReference>
<organism evidence="9 10">
    <name type="scientific">Novosphingobium lindaniclasticum LE124</name>
    <dbReference type="NCBI Taxonomy" id="1096930"/>
    <lineage>
        <taxon>Bacteria</taxon>
        <taxon>Pseudomonadati</taxon>
        <taxon>Pseudomonadota</taxon>
        <taxon>Alphaproteobacteria</taxon>
        <taxon>Sphingomonadales</taxon>
        <taxon>Sphingomonadaceae</taxon>
        <taxon>Novosphingobium</taxon>
    </lineage>
</organism>
<dbReference type="PATRIC" id="fig|1096930.3.peg.1311"/>
<dbReference type="GO" id="GO:0015031">
    <property type="term" value="P:protein transport"/>
    <property type="evidence" value="ECO:0007669"/>
    <property type="project" value="UniProtKB-KW"/>
</dbReference>
<keyword evidence="5 7" id="KW-0472">Membrane</keyword>
<gene>
    <name evidence="9" type="ORF">L284_06655</name>
</gene>
<keyword evidence="3 7" id="KW-0812">Transmembrane</keyword>
<dbReference type="OrthoDB" id="9806929at2"/>
<feature type="transmembrane region" description="Helical" evidence="7">
    <location>
        <begin position="115"/>
        <end position="139"/>
    </location>
</feature>